<dbReference type="Proteomes" id="UP000263957">
    <property type="component" value="Unassembled WGS sequence"/>
</dbReference>
<reference evidence="2 3" key="1">
    <citation type="journal article" date="2018" name="Nat. Biotechnol.">
        <title>A standardized bacterial taxonomy based on genome phylogeny substantially revises the tree of life.</title>
        <authorList>
            <person name="Parks D.H."/>
            <person name="Chuvochina M."/>
            <person name="Waite D.W."/>
            <person name="Rinke C."/>
            <person name="Skarshewski A."/>
            <person name="Chaumeil P.A."/>
            <person name="Hugenholtz P."/>
        </authorList>
    </citation>
    <scope>NUCLEOTIDE SEQUENCE [LARGE SCALE GENOMIC DNA]</scope>
    <source>
        <strain evidence="2">UBA10378</strain>
    </source>
</reference>
<evidence type="ECO:0000313" key="2">
    <source>
        <dbReference type="EMBL" id="HBQ48509.1"/>
    </source>
</evidence>
<evidence type="ECO:0000313" key="3">
    <source>
        <dbReference type="Proteomes" id="UP000263957"/>
    </source>
</evidence>
<protein>
    <recommendedName>
        <fullName evidence="1">Peptidase M13 N-terminal domain-containing protein</fullName>
    </recommendedName>
</protein>
<feature type="non-terminal residue" evidence="2">
    <location>
        <position position="53"/>
    </location>
</feature>
<comment type="caution">
    <text evidence="2">The sequence shown here is derived from an EMBL/GenBank/DDBJ whole genome shotgun (WGS) entry which is preliminary data.</text>
</comment>
<dbReference type="Pfam" id="PF05649">
    <property type="entry name" value="Peptidase_M13_N"/>
    <property type="match status" value="1"/>
</dbReference>
<dbReference type="GO" id="GO:0006508">
    <property type="term" value="P:proteolysis"/>
    <property type="evidence" value="ECO:0007669"/>
    <property type="project" value="InterPro"/>
</dbReference>
<feature type="non-terminal residue" evidence="2">
    <location>
        <position position="1"/>
    </location>
</feature>
<accession>A0A356W4C4</accession>
<evidence type="ECO:0000259" key="1">
    <source>
        <dbReference type="Pfam" id="PF05649"/>
    </source>
</evidence>
<dbReference type="AlphaFoldDB" id="A0A356W4C4"/>
<dbReference type="InterPro" id="IPR042089">
    <property type="entry name" value="Peptidase_M13_dom_2"/>
</dbReference>
<dbReference type="InterPro" id="IPR008753">
    <property type="entry name" value="Peptidase_M13_N"/>
</dbReference>
<feature type="domain" description="Peptidase M13 N-terminal" evidence="1">
    <location>
        <begin position="1"/>
        <end position="53"/>
    </location>
</feature>
<name>A0A356W4C4_9PROT</name>
<proteinExistence type="predicted"/>
<sequence>IRAAYKTMLATLLTEAGYDDPEAAADRVIALETRMAEAHWDRAAGRNRNLTYN</sequence>
<dbReference type="EMBL" id="DOGS01000130">
    <property type="protein sequence ID" value="HBQ48509.1"/>
    <property type="molecule type" value="Genomic_DNA"/>
</dbReference>
<gene>
    <name evidence="2" type="ORF">DD728_06445</name>
</gene>
<organism evidence="2 3">
    <name type="scientific">Hyphomonas atlantica</name>
    <dbReference type="NCBI Taxonomy" id="1280948"/>
    <lineage>
        <taxon>Bacteria</taxon>
        <taxon>Pseudomonadati</taxon>
        <taxon>Pseudomonadota</taxon>
        <taxon>Alphaproteobacteria</taxon>
        <taxon>Hyphomonadales</taxon>
        <taxon>Hyphomonadaceae</taxon>
        <taxon>Hyphomonas</taxon>
    </lineage>
</organism>
<dbReference type="Gene3D" id="1.10.1380.10">
    <property type="entry name" value="Neutral endopeptidase , domain2"/>
    <property type="match status" value="1"/>
</dbReference>